<sequence>MAHTVQRKSRRGARIYVKTELGQKETEKPSASVSLPKGCIQGPFQIWITVPLFTRCRAQGRENAGKNCTDSTERISLEYIGADKGLASPLCPTSQEKGGLAESTIVMWDSQKRVVSWLIFFHCNAGSNGSACILPSRAKPVPWLCSVLAVHSRLLSPLAMPGAVQDHKIGVGVYSQGRDRSVNNLLPMAKTTPLLWMA</sequence>
<organism evidence="1 2">
    <name type="scientific">Willisornis vidua</name>
    <name type="common">Xingu scale-backed antbird</name>
    <dbReference type="NCBI Taxonomy" id="1566151"/>
    <lineage>
        <taxon>Eukaryota</taxon>
        <taxon>Metazoa</taxon>
        <taxon>Chordata</taxon>
        <taxon>Craniata</taxon>
        <taxon>Vertebrata</taxon>
        <taxon>Euteleostomi</taxon>
        <taxon>Archelosauria</taxon>
        <taxon>Archosauria</taxon>
        <taxon>Dinosauria</taxon>
        <taxon>Saurischia</taxon>
        <taxon>Theropoda</taxon>
        <taxon>Coelurosauria</taxon>
        <taxon>Aves</taxon>
        <taxon>Neognathae</taxon>
        <taxon>Neoaves</taxon>
        <taxon>Telluraves</taxon>
        <taxon>Australaves</taxon>
        <taxon>Passeriformes</taxon>
        <taxon>Thamnophilidae</taxon>
        <taxon>Willisornis</taxon>
    </lineage>
</organism>
<protein>
    <submittedName>
        <fullName evidence="1">Uncharacterized protein</fullName>
    </submittedName>
</protein>
<comment type="caution">
    <text evidence="1">The sequence shown here is derived from an EMBL/GenBank/DDBJ whole genome shotgun (WGS) entry which is preliminary data.</text>
</comment>
<accession>A0ABQ9DMV2</accession>
<dbReference type="Proteomes" id="UP001145742">
    <property type="component" value="Unassembled WGS sequence"/>
</dbReference>
<gene>
    <name evidence="1" type="ORF">WISP_36672</name>
</gene>
<dbReference type="EMBL" id="WHWB01032950">
    <property type="protein sequence ID" value="KAJ7422777.1"/>
    <property type="molecule type" value="Genomic_DNA"/>
</dbReference>
<evidence type="ECO:0000313" key="1">
    <source>
        <dbReference type="EMBL" id="KAJ7422777.1"/>
    </source>
</evidence>
<reference evidence="1" key="1">
    <citation type="submission" date="2019-10" db="EMBL/GenBank/DDBJ databases">
        <authorList>
            <person name="Soares A.E.R."/>
            <person name="Aleixo A."/>
            <person name="Schneider P."/>
            <person name="Miyaki C.Y."/>
            <person name="Schneider M.P."/>
            <person name="Mello C."/>
            <person name="Vasconcelos A.T.R."/>
        </authorList>
    </citation>
    <scope>NUCLEOTIDE SEQUENCE</scope>
    <source>
        <tissue evidence="1">Muscle</tissue>
    </source>
</reference>
<evidence type="ECO:0000313" key="2">
    <source>
        <dbReference type="Proteomes" id="UP001145742"/>
    </source>
</evidence>
<name>A0ABQ9DMV2_9PASS</name>
<proteinExistence type="predicted"/>
<keyword evidence="2" id="KW-1185">Reference proteome</keyword>